<reference evidence="2" key="1">
    <citation type="submission" date="2014-11" db="EMBL/GenBank/DDBJ databases">
        <authorList>
            <person name="Amaro Gonzalez C."/>
        </authorList>
    </citation>
    <scope>NUCLEOTIDE SEQUENCE</scope>
</reference>
<sequence>MCIHSTVHVRFLWRVTASTDAIGMILFYFIFLRSYKANV</sequence>
<dbReference type="EMBL" id="GBXM01071103">
    <property type="protein sequence ID" value="JAH37474.1"/>
    <property type="molecule type" value="Transcribed_RNA"/>
</dbReference>
<protein>
    <submittedName>
        <fullName evidence="2">Uncharacterized protein</fullName>
    </submittedName>
</protein>
<evidence type="ECO:0000313" key="2">
    <source>
        <dbReference type="EMBL" id="JAH37474.1"/>
    </source>
</evidence>
<proteinExistence type="predicted"/>
<name>A0A0E9S7R7_ANGAN</name>
<accession>A0A0E9S7R7</accession>
<keyword evidence="1" id="KW-0812">Transmembrane</keyword>
<organism evidence="2">
    <name type="scientific">Anguilla anguilla</name>
    <name type="common">European freshwater eel</name>
    <name type="synonym">Muraena anguilla</name>
    <dbReference type="NCBI Taxonomy" id="7936"/>
    <lineage>
        <taxon>Eukaryota</taxon>
        <taxon>Metazoa</taxon>
        <taxon>Chordata</taxon>
        <taxon>Craniata</taxon>
        <taxon>Vertebrata</taxon>
        <taxon>Euteleostomi</taxon>
        <taxon>Actinopterygii</taxon>
        <taxon>Neopterygii</taxon>
        <taxon>Teleostei</taxon>
        <taxon>Anguilliformes</taxon>
        <taxon>Anguillidae</taxon>
        <taxon>Anguilla</taxon>
    </lineage>
</organism>
<evidence type="ECO:0000256" key="1">
    <source>
        <dbReference type="SAM" id="Phobius"/>
    </source>
</evidence>
<feature type="transmembrane region" description="Helical" evidence="1">
    <location>
        <begin position="12"/>
        <end position="31"/>
    </location>
</feature>
<keyword evidence="1" id="KW-0472">Membrane</keyword>
<reference evidence="2" key="2">
    <citation type="journal article" date="2015" name="Fish Shellfish Immunol.">
        <title>Early steps in the European eel (Anguilla anguilla)-Vibrio vulnificus interaction in the gills: Role of the RtxA13 toxin.</title>
        <authorList>
            <person name="Callol A."/>
            <person name="Pajuelo D."/>
            <person name="Ebbesson L."/>
            <person name="Teles M."/>
            <person name="MacKenzie S."/>
            <person name="Amaro C."/>
        </authorList>
    </citation>
    <scope>NUCLEOTIDE SEQUENCE</scope>
</reference>
<dbReference type="AlphaFoldDB" id="A0A0E9S7R7"/>
<keyword evidence="1" id="KW-1133">Transmembrane helix</keyword>